<dbReference type="EMBL" id="CP034248">
    <property type="protein sequence ID" value="AZK45859.1"/>
    <property type="molecule type" value="Genomic_DNA"/>
</dbReference>
<dbReference type="KEGG" id="plen:EIM92_06295"/>
<organism evidence="1 2">
    <name type="scientific">Paenibacillus lentus</name>
    <dbReference type="NCBI Taxonomy" id="1338368"/>
    <lineage>
        <taxon>Bacteria</taxon>
        <taxon>Bacillati</taxon>
        <taxon>Bacillota</taxon>
        <taxon>Bacilli</taxon>
        <taxon>Bacillales</taxon>
        <taxon>Paenibacillaceae</taxon>
        <taxon>Paenibacillus</taxon>
    </lineage>
</organism>
<dbReference type="OrthoDB" id="9780310at2"/>
<dbReference type="PANTHER" id="PTHR30348:SF13">
    <property type="entry name" value="UPF0759 PROTEIN YUNF"/>
    <property type="match status" value="1"/>
</dbReference>
<dbReference type="Gene3D" id="3.20.20.410">
    <property type="entry name" value="Protein of unknown function UPF0759"/>
    <property type="match status" value="1"/>
</dbReference>
<keyword evidence="2" id="KW-1185">Reference proteome</keyword>
<gene>
    <name evidence="1" type="ORF">EIM92_06295</name>
</gene>
<dbReference type="Pfam" id="PF01904">
    <property type="entry name" value="DUF72"/>
    <property type="match status" value="1"/>
</dbReference>
<dbReference type="RefSeq" id="WP_125081955.1">
    <property type="nucleotide sequence ID" value="NZ_CP034248.1"/>
</dbReference>
<evidence type="ECO:0000313" key="2">
    <source>
        <dbReference type="Proteomes" id="UP000273145"/>
    </source>
</evidence>
<name>A0A3Q8SA29_9BACL</name>
<evidence type="ECO:0000313" key="1">
    <source>
        <dbReference type="EMBL" id="AZK45859.1"/>
    </source>
</evidence>
<dbReference type="SUPFAM" id="SSF117396">
    <property type="entry name" value="TM1631-like"/>
    <property type="match status" value="1"/>
</dbReference>
<dbReference type="PANTHER" id="PTHR30348">
    <property type="entry name" value="UNCHARACTERIZED PROTEIN YECE"/>
    <property type="match status" value="1"/>
</dbReference>
<sequence>MISIGLTGWGDHDDLYPPGTSSKQKLGLYARHFPVVEVDSSFYAVLGRDTYSRWLDMTPPSFTFILKAYQGMTGHARGKTPFEGPGVMFQAYLDSIAPVIESGRLRAVMFQFPPWFDCNPDHVRQLRAVRKWMGRLPLALEFRHQSWFAPGMRERTLEFMREEGWIHIVCDEPQVGQGSVPTVLEPTDDRLTIVRLHGRNAAGWTQGGAPNWREIRYLYRYNREELMEWRDKLKDLQSKGAREICMIFNNNSGGDAASNAREMMQLLGMEPAELPPSQLDLFGEGLDRLWGRN</sequence>
<protein>
    <submittedName>
        <fullName evidence="1">DUF72 domain-containing protein</fullName>
    </submittedName>
</protein>
<dbReference type="InterPro" id="IPR002763">
    <property type="entry name" value="DUF72"/>
</dbReference>
<proteinExistence type="predicted"/>
<accession>A0A3Q8SA29</accession>
<dbReference type="Proteomes" id="UP000273145">
    <property type="component" value="Chromosome"/>
</dbReference>
<dbReference type="AlphaFoldDB" id="A0A3Q8SA29"/>
<dbReference type="InterPro" id="IPR036520">
    <property type="entry name" value="UPF0759_sf"/>
</dbReference>
<reference evidence="1 2" key="1">
    <citation type="submission" date="2018-11" db="EMBL/GenBank/DDBJ databases">
        <title>Genome sequencing of Paenibacillus lentus DSM25539(T).</title>
        <authorList>
            <person name="Kook J.-K."/>
            <person name="Park S.-N."/>
            <person name="Lim Y.K."/>
        </authorList>
    </citation>
    <scope>NUCLEOTIDE SEQUENCE [LARGE SCALE GENOMIC DNA]</scope>
    <source>
        <strain evidence="1 2">DSM 25539</strain>
    </source>
</reference>